<evidence type="ECO:0000256" key="1">
    <source>
        <dbReference type="ARBA" id="ARBA00022785"/>
    </source>
</evidence>
<dbReference type="Gene3D" id="3.40.50.620">
    <property type="entry name" value="HUPs"/>
    <property type="match status" value="1"/>
</dbReference>
<name>A0A1I6H0D9_9RHOB</name>
<dbReference type="EMBL" id="FOYO01000001">
    <property type="protein sequence ID" value="SFR47918.1"/>
    <property type="molecule type" value="Genomic_DNA"/>
</dbReference>
<evidence type="ECO:0000313" key="3">
    <source>
        <dbReference type="Proteomes" id="UP000199658"/>
    </source>
</evidence>
<organism evidence="2 3">
    <name type="scientific">Litoreibacter janthinus</name>
    <dbReference type="NCBI Taxonomy" id="670154"/>
    <lineage>
        <taxon>Bacteria</taxon>
        <taxon>Pseudomonadati</taxon>
        <taxon>Pseudomonadota</taxon>
        <taxon>Alphaproteobacteria</taxon>
        <taxon>Rhodobacterales</taxon>
        <taxon>Roseobacteraceae</taxon>
        <taxon>Litoreibacter</taxon>
    </lineage>
</organism>
<protein>
    <submittedName>
        <fullName evidence="2">7-cyano-7-deazaguanine synthase (Queuosine biosynthesis)</fullName>
    </submittedName>
</protein>
<accession>A0A1I6H0D9</accession>
<dbReference type="InterPro" id="IPR018317">
    <property type="entry name" value="QueC"/>
</dbReference>
<dbReference type="InterPro" id="IPR014729">
    <property type="entry name" value="Rossmann-like_a/b/a_fold"/>
</dbReference>
<dbReference type="RefSeq" id="WP_090216751.1">
    <property type="nucleotide sequence ID" value="NZ_FOYO01000001.1"/>
</dbReference>
<dbReference type="Proteomes" id="UP000199658">
    <property type="component" value="Unassembled WGS sequence"/>
</dbReference>
<dbReference type="AlphaFoldDB" id="A0A1I6H0D9"/>
<dbReference type="SUPFAM" id="SSF52402">
    <property type="entry name" value="Adenine nucleotide alpha hydrolases-like"/>
    <property type="match status" value="1"/>
</dbReference>
<proteinExistence type="predicted"/>
<gene>
    <name evidence="2" type="ORF">SAMN04488002_2255</name>
</gene>
<dbReference type="OrthoDB" id="9789567at2"/>
<sequence length="616" mass="68568">MVGVAPQPEYRVKCLPPITFGGGDERLIFEVNGRRKGVSLKIRQLSRQLVAALPDRALDLIEIAALVYAVDASVSRGGLTDQHMGAKWHRRFLIEMPVLDLSLWTSPDLQRDLEETLMFLSGDKFEFKFVQREGRTIKQSGFFDYGPDSAWVPDTVMMFSGGLDSFAGALEELVERKNKVALISHFSSSKIAPIQQTLQKAISEKLGPGKSMHFPMRVQLQDGTNSEGTHRTRSLLFAALGVATALSFGKDKVSFYENGIVSLNLPPVGNVLGTRATRTTHPQTLIRFSKLFSSIFNAKLIIDNPFFWRTKTDIVSKIHQLGMGDQIANTRSCADVHNQTKQYAHCGRCSQCIDRRFAILAAGLQAQDPQEAYRVDLMTGVRKAVQDKEAALSYVRNAFGFEAMTSSDLEQRFPPILDAVEHLHEPASTALSRLTELLRRHGTAVAGVMRETMDGKRPDQFPKDSLPFLFGEQQRETYFTPQIPLFPNTTSEPSLEKFMLVFDEQRKCLTINDAIEVKGADYGLFICLAKEHLRAAGLGLDPLDYPTTTARKLARALQVEASEAVRRRILRARNALAKKATSAGLDPHRAKALIENLPSHGYRLAPDLVIVRMPTA</sequence>
<keyword evidence="1" id="KW-0671">Queuosine biosynthesis</keyword>
<reference evidence="3" key="1">
    <citation type="submission" date="2016-10" db="EMBL/GenBank/DDBJ databases">
        <authorList>
            <person name="Varghese N."/>
            <person name="Submissions S."/>
        </authorList>
    </citation>
    <scope>NUCLEOTIDE SEQUENCE [LARGE SCALE GENOMIC DNA]</scope>
    <source>
        <strain evidence="3">DSM 26921</strain>
    </source>
</reference>
<keyword evidence="3" id="KW-1185">Reference proteome</keyword>
<dbReference type="Pfam" id="PF06508">
    <property type="entry name" value="QueC"/>
    <property type="match status" value="1"/>
</dbReference>
<dbReference type="GO" id="GO:0008616">
    <property type="term" value="P:tRNA queuosine(34) biosynthetic process"/>
    <property type="evidence" value="ECO:0007669"/>
    <property type="project" value="UniProtKB-KW"/>
</dbReference>
<dbReference type="STRING" id="670154.SAMN04488002_2255"/>
<evidence type="ECO:0000313" key="2">
    <source>
        <dbReference type="EMBL" id="SFR47918.1"/>
    </source>
</evidence>